<dbReference type="RefSeq" id="WP_198325091.1">
    <property type="nucleotide sequence ID" value="NZ_CP037953.1"/>
</dbReference>
<dbReference type="InterPro" id="IPR011815">
    <property type="entry name" value="PBP_1c"/>
</dbReference>
<keyword evidence="9" id="KW-0511">Multifunctional enzyme</keyword>
<dbReference type="Pfam" id="PF00905">
    <property type="entry name" value="Transpeptidase"/>
    <property type="match status" value="1"/>
</dbReference>
<dbReference type="SUPFAM" id="SSF53955">
    <property type="entry name" value="Lysozyme-like"/>
    <property type="match status" value="1"/>
</dbReference>
<dbReference type="AlphaFoldDB" id="A0A4V6PWL2"/>
<reference evidence="15 16" key="1">
    <citation type="submission" date="2019-03" db="EMBL/GenBank/DDBJ databases">
        <title>Genomic Encyclopedia of Type Strains, Phase IV (KMG-IV): sequencing the most valuable type-strain genomes for metagenomic binning, comparative biology and taxonomic classification.</title>
        <authorList>
            <person name="Goeker M."/>
        </authorList>
    </citation>
    <scope>NUCLEOTIDE SEQUENCE [LARGE SCALE GENOMIC DNA]</scope>
    <source>
        <strain evidence="15 16">DSM 103792</strain>
    </source>
</reference>
<evidence type="ECO:0000256" key="5">
    <source>
        <dbReference type="ARBA" id="ARBA00022670"/>
    </source>
</evidence>
<keyword evidence="6" id="KW-0328">Glycosyltransferase</keyword>
<feature type="domain" description="Glycosyl transferase family 51" evidence="13">
    <location>
        <begin position="76"/>
        <end position="233"/>
    </location>
</feature>
<feature type="domain" description="Penicillin-binding C-terminal" evidence="14">
    <location>
        <begin position="692"/>
        <end position="776"/>
    </location>
</feature>
<dbReference type="GO" id="GO:0009252">
    <property type="term" value="P:peptidoglycan biosynthetic process"/>
    <property type="evidence" value="ECO:0007669"/>
    <property type="project" value="UniProtKB-UniPathway"/>
</dbReference>
<dbReference type="GO" id="GO:0008658">
    <property type="term" value="F:penicillin binding"/>
    <property type="evidence" value="ECO:0007669"/>
    <property type="project" value="InterPro"/>
</dbReference>
<evidence type="ECO:0000259" key="12">
    <source>
        <dbReference type="Pfam" id="PF00905"/>
    </source>
</evidence>
<keyword evidence="8" id="KW-0378">Hydrolase</keyword>
<evidence type="ECO:0000256" key="11">
    <source>
        <dbReference type="ARBA" id="ARBA00049902"/>
    </source>
</evidence>
<gene>
    <name evidence="15" type="ORF">EV696_12917</name>
</gene>
<dbReference type="InterPro" id="IPR036950">
    <property type="entry name" value="PBP_transglycosylase"/>
</dbReference>
<keyword evidence="7" id="KW-0808">Transferase</keyword>
<keyword evidence="16" id="KW-1185">Reference proteome</keyword>
<sequence>MFHKVSHYFSVAARKAWQRRAWRWLFMMLALLTLGFFLLPVTRPQAPYSTVLLARDGQLLGARLAADQQWRFPLAGEPPQRFLTALVRFEDQRFYSHWGVDPLALARALRSNLEAGRVVSGASTLSMQLVRLARDNPARTVPEKVLEMALALRLEMALDKSQILHDYAQFAPFGGNIVGVETAARRYFGRSASELSWAEAAMLAVLPNAPALVHPGRERQTLLDKRNRLLAKLRDKGDISATEFRLALLEPLPEAILPLPETSPHLLATLAERQAPGIIHATIDAGLQSALSEVMQRQGQKLALEGVWNAALLVIDNEDLSVAAYLGNTELDRTGRGEFVDLIQRPRSSGSILKPLLYALMLEAGEISPSMLVADVPTQINGYRPENFDRQYRGAVRADEALALSLNIPAVRLLRQHGVARFHQQLQNLGYSTLFRPADDYGLTLILGGAETSLWDVAGSYAQLAAISRSIAADSRYLPVNILTGSESAQGKPAEIGPGAAWLTLEAMKEVNRPGLDQHWREFASSKQVAWKTGTSFGLRDAWAVAVTPRYTVGVWAGNASGEGVAGLSGTNTAAPLLFAALNRLPDSGWFAEPAHDLRSVELCADSGYLPQGGCQTVSALLPKHSHFDQISRWHQLVHTDPLGRYRVNADCSLFNERQAQSYLQLPPAMAFYYRRQHPLYRDLPPWRADCKASSEELAMEVLYPEAGARFYLPTDLNGQDMPLIAEVAHREADAVLHWHLNEQFLGTTREFHTMSIRAKSGKQLLSVVDQQGVRISRSFTILPRH</sequence>
<dbReference type="EC" id="2.4.99.28" evidence="10"/>
<proteinExistence type="inferred from homology"/>
<evidence type="ECO:0000256" key="1">
    <source>
        <dbReference type="ARBA" id="ARBA00004752"/>
    </source>
</evidence>
<comment type="similarity">
    <text evidence="2">In the C-terminal section; belongs to the transpeptidase family.</text>
</comment>
<evidence type="ECO:0000313" key="15">
    <source>
        <dbReference type="EMBL" id="TDQ43427.1"/>
    </source>
</evidence>
<dbReference type="InterPro" id="IPR001460">
    <property type="entry name" value="PCN-bd_Tpept"/>
</dbReference>
<feature type="domain" description="Penicillin-binding protein transpeptidase" evidence="12">
    <location>
        <begin position="314"/>
        <end position="539"/>
    </location>
</feature>
<dbReference type="InterPro" id="IPR001264">
    <property type="entry name" value="Glyco_trans_51"/>
</dbReference>
<evidence type="ECO:0000256" key="8">
    <source>
        <dbReference type="ARBA" id="ARBA00022801"/>
    </source>
</evidence>
<evidence type="ECO:0000256" key="7">
    <source>
        <dbReference type="ARBA" id="ARBA00022679"/>
    </source>
</evidence>
<dbReference type="GO" id="GO:0008955">
    <property type="term" value="F:peptidoglycan glycosyltransferase activity"/>
    <property type="evidence" value="ECO:0007669"/>
    <property type="project" value="UniProtKB-EC"/>
</dbReference>
<protein>
    <recommendedName>
        <fullName evidence="10">peptidoglycan glycosyltransferase</fullName>
        <ecNumber evidence="10">2.4.99.28</ecNumber>
    </recommendedName>
</protein>
<evidence type="ECO:0000256" key="2">
    <source>
        <dbReference type="ARBA" id="ARBA00007090"/>
    </source>
</evidence>
<evidence type="ECO:0000259" key="14">
    <source>
        <dbReference type="Pfam" id="PF06832"/>
    </source>
</evidence>
<dbReference type="GO" id="GO:0004180">
    <property type="term" value="F:carboxypeptidase activity"/>
    <property type="evidence" value="ECO:0007669"/>
    <property type="project" value="UniProtKB-KW"/>
</dbReference>
<evidence type="ECO:0000256" key="10">
    <source>
        <dbReference type="ARBA" id="ARBA00044770"/>
    </source>
</evidence>
<accession>A0A4V6PWL2</accession>
<dbReference type="Gene3D" id="3.40.710.10">
    <property type="entry name" value="DD-peptidase/beta-lactamase superfamily"/>
    <property type="match status" value="1"/>
</dbReference>
<evidence type="ECO:0000256" key="6">
    <source>
        <dbReference type="ARBA" id="ARBA00022676"/>
    </source>
</evidence>
<evidence type="ECO:0000256" key="3">
    <source>
        <dbReference type="ARBA" id="ARBA00007739"/>
    </source>
</evidence>
<dbReference type="Pfam" id="PF00912">
    <property type="entry name" value="Transgly"/>
    <property type="match status" value="1"/>
</dbReference>
<dbReference type="GO" id="GO:0030288">
    <property type="term" value="C:outer membrane-bounded periplasmic space"/>
    <property type="evidence" value="ECO:0007669"/>
    <property type="project" value="TreeGrafter"/>
</dbReference>
<keyword evidence="5" id="KW-0645">Protease</keyword>
<dbReference type="Gene3D" id="1.10.3810.10">
    <property type="entry name" value="Biosynthetic peptidoglycan transglycosylase-like"/>
    <property type="match status" value="1"/>
</dbReference>
<dbReference type="InterPro" id="IPR012338">
    <property type="entry name" value="Beta-lactam/transpept-like"/>
</dbReference>
<dbReference type="UniPathway" id="UPA00219"/>
<dbReference type="SUPFAM" id="SSF56601">
    <property type="entry name" value="beta-lactamase/transpeptidase-like"/>
    <property type="match status" value="1"/>
</dbReference>
<dbReference type="PANTHER" id="PTHR32282:SF15">
    <property type="entry name" value="PENICILLIN-BINDING PROTEIN 1C"/>
    <property type="match status" value="1"/>
</dbReference>
<dbReference type="Proteomes" id="UP000295375">
    <property type="component" value="Unassembled WGS sequence"/>
</dbReference>
<dbReference type="InterPro" id="IPR023346">
    <property type="entry name" value="Lysozyme-like_dom_sf"/>
</dbReference>
<organism evidence="15 16">
    <name type="scientific">Permianibacter aggregans</name>
    <dbReference type="NCBI Taxonomy" id="1510150"/>
    <lineage>
        <taxon>Bacteria</taxon>
        <taxon>Pseudomonadati</taxon>
        <taxon>Pseudomonadota</taxon>
        <taxon>Gammaproteobacteria</taxon>
        <taxon>Pseudomonadales</taxon>
        <taxon>Pseudomonadaceae</taxon>
        <taxon>Permianibacter</taxon>
    </lineage>
</organism>
<dbReference type="GO" id="GO:0006508">
    <property type="term" value="P:proteolysis"/>
    <property type="evidence" value="ECO:0007669"/>
    <property type="project" value="UniProtKB-KW"/>
</dbReference>
<evidence type="ECO:0000256" key="4">
    <source>
        <dbReference type="ARBA" id="ARBA00022645"/>
    </source>
</evidence>
<comment type="caution">
    <text evidence="15">The sequence shown here is derived from an EMBL/GenBank/DDBJ whole genome shotgun (WGS) entry which is preliminary data.</text>
</comment>
<dbReference type="EMBL" id="SNYM01000029">
    <property type="protein sequence ID" value="TDQ43427.1"/>
    <property type="molecule type" value="Genomic_DNA"/>
</dbReference>
<comment type="similarity">
    <text evidence="3">In the N-terminal section; belongs to the glycosyltransferase 51 family.</text>
</comment>
<keyword evidence="4" id="KW-0121">Carboxypeptidase</keyword>
<dbReference type="InterPro" id="IPR009647">
    <property type="entry name" value="PBP_C"/>
</dbReference>
<evidence type="ECO:0000313" key="16">
    <source>
        <dbReference type="Proteomes" id="UP000295375"/>
    </source>
</evidence>
<evidence type="ECO:0000256" key="9">
    <source>
        <dbReference type="ARBA" id="ARBA00023268"/>
    </source>
</evidence>
<evidence type="ECO:0000259" key="13">
    <source>
        <dbReference type="Pfam" id="PF00912"/>
    </source>
</evidence>
<dbReference type="PANTHER" id="PTHR32282">
    <property type="entry name" value="BINDING PROTEIN TRANSPEPTIDASE, PUTATIVE-RELATED"/>
    <property type="match status" value="1"/>
</dbReference>
<name>A0A4V6PWL2_9GAMM</name>
<dbReference type="NCBIfam" id="TIGR02073">
    <property type="entry name" value="PBP_1c"/>
    <property type="match status" value="1"/>
</dbReference>
<comment type="pathway">
    <text evidence="1">Cell wall biogenesis; peptidoglycan biosynthesis.</text>
</comment>
<dbReference type="InterPro" id="IPR050396">
    <property type="entry name" value="Glycosyltr_51/Transpeptidase"/>
</dbReference>
<dbReference type="Pfam" id="PF06832">
    <property type="entry name" value="BiPBP_C"/>
    <property type="match status" value="1"/>
</dbReference>
<comment type="catalytic activity">
    <reaction evidence="11">
        <text>[GlcNAc-(1-&gt;4)-Mur2Ac(oyl-L-Ala-gamma-D-Glu-L-Lys-D-Ala-D-Ala)](n)-di-trans,octa-cis-undecaprenyl diphosphate + beta-D-GlcNAc-(1-&gt;4)-Mur2Ac(oyl-L-Ala-gamma-D-Glu-L-Lys-D-Ala-D-Ala)-di-trans,octa-cis-undecaprenyl diphosphate = [GlcNAc-(1-&gt;4)-Mur2Ac(oyl-L-Ala-gamma-D-Glu-L-Lys-D-Ala-D-Ala)](n+1)-di-trans,octa-cis-undecaprenyl diphosphate + di-trans,octa-cis-undecaprenyl diphosphate + H(+)</text>
        <dbReference type="Rhea" id="RHEA:23708"/>
        <dbReference type="Rhea" id="RHEA-COMP:9602"/>
        <dbReference type="Rhea" id="RHEA-COMP:9603"/>
        <dbReference type="ChEBI" id="CHEBI:15378"/>
        <dbReference type="ChEBI" id="CHEBI:58405"/>
        <dbReference type="ChEBI" id="CHEBI:60033"/>
        <dbReference type="ChEBI" id="CHEBI:78435"/>
        <dbReference type="EC" id="2.4.99.28"/>
    </reaction>
</comment>